<dbReference type="PANTHER" id="PTHR40261">
    <property type="match status" value="1"/>
</dbReference>
<evidence type="ECO:0000256" key="1">
    <source>
        <dbReference type="ARBA" id="ARBA00022714"/>
    </source>
</evidence>
<dbReference type="EMBL" id="JBINXB010000015">
    <property type="protein sequence ID" value="MFH6566830.1"/>
    <property type="molecule type" value="Genomic_DNA"/>
</dbReference>
<dbReference type="InterPro" id="IPR036922">
    <property type="entry name" value="Rieske_2Fe-2S_sf"/>
</dbReference>
<evidence type="ECO:0000256" key="2">
    <source>
        <dbReference type="ARBA" id="ARBA00022723"/>
    </source>
</evidence>
<dbReference type="PANTHER" id="PTHR40261:SF1">
    <property type="entry name" value="RIESKE DOMAIN-CONTAINING PROTEIN"/>
    <property type="match status" value="1"/>
</dbReference>
<sequence>MKFLCPSAALGEGSSRGFELDDLRLLVIRRDGQVYAYKNRCPHRGVPLEWQPDQFLDSSASLIQCATHSALFLIESGECIAGPCAGQFLTALGCREDSQGIWITPEASEDDV</sequence>
<reference evidence="6 7" key="1">
    <citation type="submission" date="2024-10" db="EMBL/GenBank/DDBJ databases">
        <title>Aeromonas and Pseudomonas from the Cagarras Archipelago, Rio de Janeiro, Brazil.</title>
        <authorList>
            <person name="Canellas A.L.B."/>
            <person name="Laport M.S."/>
        </authorList>
    </citation>
    <scope>NUCLEOTIDE SEQUENCE [LARGE SCALE GENOMIC DNA]</scope>
    <source>
        <strain evidence="6 7">CPF-4</strain>
    </source>
</reference>
<comment type="caution">
    <text evidence="6">The sequence shown here is derived from an EMBL/GenBank/DDBJ whole genome shotgun (WGS) entry which is preliminary data.</text>
</comment>
<dbReference type="Proteomes" id="UP001609821">
    <property type="component" value="Unassembled WGS sequence"/>
</dbReference>
<evidence type="ECO:0000313" key="7">
    <source>
        <dbReference type="Proteomes" id="UP001609821"/>
    </source>
</evidence>
<keyword evidence="4" id="KW-0411">Iron-sulfur</keyword>
<evidence type="ECO:0000256" key="4">
    <source>
        <dbReference type="ARBA" id="ARBA00023014"/>
    </source>
</evidence>
<evidence type="ECO:0000259" key="5">
    <source>
        <dbReference type="PROSITE" id="PS51296"/>
    </source>
</evidence>
<dbReference type="PROSITE" id="PS51296">
    <property type="entry name" value="RIESKE"/>
    <property type="match status" value="1"/>
</dbReference>
<keyword evidence="2" id="KW-0479">Metal-binding</keyword>
<evidence type="ECO:0000313" key="6">
    <source>
        <dbReference type="EMBL" id="MFH6566830.1"/>
    </source>
</evidence>
<evidence type="ECO:0000256" key="3">
    <source>
        <dbReference type="ARBA" id="ARBA00023004"/>
    </source>
</evidence>
<proteinExistence type="predicted"/>
<dbReference type="Pfam" id="PF00355">
    <property type="entry name" value="Rieske"/>
    <property type="match status" value="1"/>
</dbReference>
<dbReference type="CDD" id="cd03467">
    <property type="entry name" value="Rieske"/>
    <property type="match status" value="1"/>
</dbReference>
<accession>A0ABW7LZ01</accession>
<dbReference type="RefSeq" id="WP_261739713.1">
    <property type="nucleotide sequence ID" value="NZ_JBINXA010000025.1"/>
</dbReference>
<keyword evidence="7" id="KW-1185">Reference proteome</keyword>
<keyword evidence="3" id="KW-0408">Iron</keyword>
<gene>
    <name evidence="6" type="ORF">ACHMWK_12740</name>
</gene>
<keyword evidence="1" id="KW-0001">2Fe-2S</keyword>
<organism evidence="6 7">
    <name type="scientific">Pseudomonas kulmbachensis</name>
    <dbReference type="NCBI Taxonomy" id="3043408"/>
    <lineage>
        <taxon>Bacteria</taxon>
        <taxon>Pseudomonadati</taxon>
        <taxon>Pseudomonadota</taxon>
        <taxon>Gammaproteobacteria</taxon>
        <taxon>Pseudomonadales</taxon>
        <taxon>Pseudomonadaceae</taxon>
        <taxon>Pseudomonas</taxon>
    </lineage>
</organism>
<protein>
    <submittedName>
        <fullName evidence="6">Rieske (2Fe-2S) protein</fullName>
    </submittedName>
</protein>
<name>A0ABW7LZ01_9PSED</name>
<dbReference type="Gene3D" id="2.102.10.10">
    <property type="entry name" value="Rieske [2Fe-2S] iron-sulphur domain"/>
    <property type="match status" value="1"/>
</dbReference>
<dbReference type="SUPFAM" id="SSF50022">
    <property type="entry name" value="ISP domain"/>
    <property type="match status" value="1"/>
</dbReference>
<dbReference type="InterPro" id="IPR017941">
    <property type="entry name" value="Rieske_2Fe-2S"/>
</dbReference>
<feature type="domain" description="Rieske" evidence="5">
    <location>
        <begin position="2"/>
        <end position="103"/>
    </location>
</feature>